<dbReference type="SUPFAM" id="SSF53850">
    <property type="entry name" value="Periplasmic binding protein-like II"/>
    <property type="match status" value="1"/>
</dbReference>
<dbReference type="PROSITE" id="PS50931">
    <property type="entry name" value="HTH_LYSR"/>
    <property type="match status" value="1"/>
</dbReference>
<dbReference type="InParanoid" id="A0A2T0GW75"/>
<evidence type="ECO:0000256" key="4">
    <source>
        <dbReference type="ARBA" id="ARBA00023163"/>
    </source>
</evidence>
<dbReference type="PANTHER" id="PTHR30346:SF30">
    <property type="entry name" value="SMALL NEUTRAL PROTEASE REGULATORY PROTEIN"/>
    <property type="match status" value="1"/>
</dbReference>
<dbReference type="InterPro" id="IPR036388">
    <property type="entry name" value="WH-like_DNA-bd_sf"/>
</dbReference>
<dbReference type="Pfam" id="PF00126">
    <property type="entry name" value="HTH_1"/>
    <property type="match status" value="1"/>
</dbReference>
<dbReference type="EMBL" id="PVSR01000016">
    <property type="protein sequence ID" value="PRW63347.1"/>
    <property type="molecule type" value="Genomic_DNA"/>
</dbReference>
<keyword evidence="4" id="KW-0804">Transcription</keyword>
<dbReference type="Proteomes" id="UP000239352">
    <property type="component" value="Unassembled WGS sequence"/>
</dbReference>
<dbReference type="CDD" id="cd08436">
    <property type="entry name" value="PBP2_LTTR_like_3"/>
    <property type="match status" value="1"/>
</dbReference>
<dbReference type="InterPro" id="IPR036390">
    <property type="entry name" value="WH_DNA-bd_sf"/>
</dbReference>
<feature type="domain" description="HTH lysR-type" evidence="5">
    <location>
        <begin position="1"/>
        <end position="58"/>
    </location>
</feature>
<protein>
    <submittedName>
        <fullName evidence="6">LysR family transcriptional regulator</fullName>
    </submittedName>
</protein>
<dbReference type="InterPro" id="IPR000847">
    <property type="entry name" value="LysR_HTH_N"/>
</dbReference>
<evidence type="ECO:0000313" key="6">
    <source>
        <dbReference type="EMBL" id="PRW63347.1"/>
    </source>
</evidence>
<dbReference type="Pfam" id="PF03466">
    <property type="entry name" value="LysR_substrate"/>
    <property type="match status" value="1"/>
</dbReference>
<dbReference type="Gene3D" id="1.10.10.10">
    <property type="entry name" value="Winged helix-like DNA-binding domain superfamily/Winged helix DNA-binding domain"/>
    <property type="match status" value="1"/>
</dbReference>
<dbReference type="InterPro" id="IPR005119">
    <property type="entry name" value="LysR_subst-bd"/>
</dbReference>
<keyword evidence="2" id="KW-0805">Transcription regulation</keyword>
<evidence type="ECO:0000259" key="5">
    <source>
        <dbReference type="PROSITE" id="PS50931"/>
    </source>
</evidence>
<sequence>MDLQQLRYALAVAEEGSFTRAAARCMIAQPALSQQIGNLEHEFGAKLFDRSVRPTRPTAAGEVFLPRARTLLADAEELYTQVNAAAGRIRGPLHVGSISTLTAVSLPAVLREYRALHPHVHVDLRMGMSEELLANVRQGRLHVAFVGTVPDAPLHGVRYRRLAFDELVAVTAPGHRLDNAVSPGSRAGLDEIAKEPGVDFTKGTGARNQSDTAFAAQGLHREVIYEVSSAELLAQLTAAGLGVGMLPEPLARTLPGLRVIHLESPPARVESLVWPSGQTTPAVSAFLAAVGPEKENVDEDSER</sequence>
<organism evidence="6 7">
    <name type="scientific">Actinopolyspora mortivallis</name>
    <dbReference type="NCBI Taxonomy" id="33906"/>
    <lineage>
        <taxon>Bacteria</taxon>
        <taxon>Bacillati</taxon>
        <taxon>Actinomycetota</taxon>
        <taxon>Actinomycetes</taxon>
        <taxon>Actinopolysporales</taxon>
        <taxon>Actinopolysporaceae</taxon>
        <taxon>Actinopolyspora</taxon>
    </lineage>
</organism>
<name>A0A2T0GW75_ACTMO</name>
<dbReference type="SUPFAM" id="SSF46785">
    <property type="entry name" value="Winged helix' DNA-binding domain"/>
    <property type="match status" value="1"/>
</dbReference>
<dbReference type="FunCoup" id="A0A2T0GW75">
    <property type="interactions" value="13"/>
</dbReference>
<keyword evidence="7" id="KW-1185">Reference proteome</keyword>
<evidence type="ECO:0000256" key="1">
    <source>
        <dbReference type="ARBA" id="ARBA00009437"/>
    </source>
</evidence>
<dbReference type="Gene3D" id="3.40.190.290">
    <property type="match status" value="1"/>
</dbReference>
<comment type="similarity">
    <text evidence="1">Belongs to the LysR transcriptional regulatory family.</text>
</comment>
<evidence type="ECO:0000256" key="2">
    <source>
        <dbReference type="ARBA" id="ARBA00023015"/>
    </source>
</evidence>
<evidence type="ECO:0000313" key="7">
    <source>
        <dbReference type="Proteomes" id="UP000239352"/>
    </source>
</evidence>
<accession>A0A2T0GW75</accession>
<reference evidence="6 7" key="1">
    <citation type="submission" date="2018-03" db="EMBL/GenBank/DDBJ databases">
        <title>Actinopolyspora mortivallis from Sahara, screening for active biomolecules.</title>
        <authorList>
            <person name="Selama O."/>
            <person name="Wellington E.M.H."/>
            <person name="Hacene H."/>
        </authorList>
    </citation>
    <scope>NUCLEOTIDE SEQUENCE [LARGE SCALE GENOMIC DNA]</scope>
    <source>
        <strain evidence="6 7">M5A</strain>
    </source>
</reference>
<evidence type="ECO:0000256" key="3">
    <source>
        <dbReference type="ARBA" id="ARBA00023125"/>
    </source>
</evidence>
<dbReference type="PANTHER" id="PTHR30346">
    <property type="entry name" value="TRANSCRIPTIONAL DUAL REGULATOR HCAR-RELATED"/>
    <property type="match status" value="1"/>
</dbReference>
<dbReference type="PRINTS" id="PR00039">
    <property type="entry name" value="HTHLYSR"/>
</dbReference>
<dbReference type="GO" id="GO:0003677">
    <property type="term" value="F:DNA binding"/>
    <property type="evidence" value="ECO:0007669"/>
    <property type="project" value="UniProtKB-KW"/>
</dbReference>
<dbReference type="FunFam" id="1.10.10.10:FF:000001">
    <property type="entry name" value="LysR family transcriptional regulator"/>
    <property type="match status" value="1"/>
</dbReference>
<dbReference type="RefSeq" id="WP_106113864.1">
    <property type="nucleotide sequence ID" value="NZ_PVSR01000016.1"/>
</dbReference>
<keyword evidence="3" id="KW-0238">DNA-binding</keyword>
<dbReference type="GO" id="GO:0032993">
    <property type="term" value="C:protein-DNA complex"/>
    <property type="evidence" value="ECO:0007669"/>
    <property type="project" value="TreeGrafter"/>
</dbReference>
<gene>
    <name evidence="6" type="ORF">CEP50_11050</name>
</gene>
<dbReference type="GO" id="GO:0003700">
    <property type="term" value="F:DNA-binding transcription factor activity"/>
    <property type="evidence" value="ECO:0007669"/>
    <property type="project" value="InterPro"/>
</dbReference>
<dbReference type="AlphaFoldDB" id="A0A2T0GW75"/>
<comment type="caution">
    <text evidence="6">The sequence shown here is derived from an EMBL/GenBank/DDBJ whole genome shotgun (WGS) entry which is preliminary data.</text>
</comment>
<proteinExistence type="inferred from homology"/>